<evidence type="ECO:0000313" key="1">
    <source>
        <dbReference type="EMBL" id="KAJ8422998.1"/>
    </source>
</evidence>
<protein>
    <recommendedName>
        <fullName evidence="3">DUF4283 domain-containing protein</fullName>
    </recommendedName>
</protein>
<proteinExistence type="predicted"/>
<dbReference type="InterPro" id="IPR040256">
    <property type="entry name" value="At4g02000-like"/>
</dbReference>
<organism evidence="1 2">
    <name type="scientific">Carnegiea gigantea</name>
    <dbReference type="NCBI Taxonomy" id="171969"/>
    <lineage>
        <taxon>Eukaryota</taxon>
        <taxon>Viridiplantae</taxon>
        <taxon>Streptophyta</taxon>
        <taxon>Embryophyta</taxon>
        <taxon>Tracheophyta</taxon>
        <taxon>Spermatophyta</taxon>
        <taxon>Magnoliopsida</taxon>
        <taxon>eudicotyledons</taxon>
        <taxon>Gunneridae</taxon>
        <taxon>Pentapetalae</taxon>
        <taxon>Caryophyllales</taxon>
        <taxon>Cactineae</taxon>
        <taxon>Cactaceae</taxon>
        <taxon>Cactoideae</taxon>
        <taxon>Echinocereeae</taxon>
        <taxon>Carnegiea</taxon>
    </lineage>
</organism>
<evidence type="ECO:0000313" key="2">
    <source>
        <dbReference type="Proteomes" id="UP001153076"/>
    </source>
</evidence>
<dbReference type="Proteomes" id="UP001153076">
    <property type="component" value="Unassembled WGS sequence"/>
</dbReference>
<dbReference type="AlphaFoldDB" id="A0A9Q1GN24"/>
<dbReference type="PANTHER" id="PTHR31286">
    <property type="entry name" value="GLYCINE-RICH CELL WALL STRUCTURAL PROTEIN 1.8-LIKE"/>
    <property type="match status" value="1"/>
</dbReference>
<accession>A0A9Q1GN24</accession>
<sequence>MNLRYHTKPHFYNLGYLLIPIATHVGQGKEIQSIVVQETHQEEILAIESNGTVPREEGPPNIQVKSASSYASLVDPEDGTHLKFVSAEIMERKSPKSKERMWKPRLNARKGVFLIRFGNIQDKLAVEKRGIYYFDAKSFLVKGWNPQMDLQTENLKSLPIWVQLPELDIKFLAMTASVK</sequence>
<gene>
    <name evidence="1" type="ORF">Cgig2_018727</name>
</gene>
<keyword evidence="2" id="KW-1185">Reference proteome</keyword>
<reference evidence="1" key="1">
    <citation type="submission" date="2022-04" db="EMBL/GenBank/DDBJ databases">
        <title>Carnegiea gigantea Genome sequencing and assembly v2.</title>
        <authorList>
            <person name="Copetti D."/>
            <person name="Sanderson M.J."/>
            <person name="Burquez A."/>
            <person name="Wojciechowski M.F."/>
        </authorList>
    </citation>
    <scope>NUCLEOTIDE SEQUENCE</scope>
    <source>
        <strain evidence="1">SGP5-SGP5p</strain>
        <tissue evidence="1">Aerial part</tissue>
    </source>
</reference>
<dbReference type="EMBL" id="JAKOGI010002083">
    <property type="protein sequence ID" value="KAJ8422998.1"/>
    <property type="molecule type" value="Genomic_DNA"/>
</dbReference>
<evidence type="ECO:0008006" key="3">
    <source>
        <dbReference type="Google" id="ProtNLM"/>
    </source>
</evidence>
<dbReference type="OrthoDB" id="1939300at2759"/>
<dbReference type="PANTHER" id="PTHR31286:SF165">
    <property type="entry name" value="DUF4283 DOMAIN-CONTAINING PROTEIN"/>
    <property type="match status" value="1"/>
</dbReference>
<comment type="caution">
    <text evidence="1">The sequence shown here is derived from an EMBL/GenBank/DDBJ whole genome shotgun (WGS) entry which is preliminary data.</text>
</comment>
<name>A0A9Q1GN24_9CARY</name>